<protein>
    <submittedName>
        <fullName evidence="1">Uncharacterized protein</fullName>
    </submittedName>
</protein>
<dbReference type="AlphaFoldDB" id="A0A2T0M8Q6"/>
<proteinExistence type="predicted"/>
<gene>
    <name evidence="1" type="ORF">CLV81_2249</name>
</gene>
<organism evidence="1 2">
    <name type="scientific">Flagellimonas meridianipacifica</name>
    <dbReference type="NCBI Taxonomy" id="1080225"/>
    <lineage>
        <taxon>Bacteria</taxon>
        <taxon>Pseudomonadati</taxon>
        <taxon>Bacteroidota</taxon>
        <taxon>Flavobacteriia</taxon>
        <taxon>Flavobacteriales</taxon>
        <taxon>Flavobacteriaceae</taxon>
        <taxon>Flagellimonas</taxon>
    </lineage>
</organism>
<accession>A0A2T0M8Q6</accession>
<evidence type="ECO:0000313" key="2">
    <source>
        <dbReference type="Proteomes" id="UP000237640"/>
    </source>
</evidence>
<dbReference type="EMBL" id="PVYX01000002">
    <property type="protein sequence ID" value="PRX53859.1"/>
    <property type="molecule type" value="Genomic_DNA"/>
</dbReference>
<comment type="caution">
    <text evidence="1">The sequence shown here is derived from an EMBL/GenBank/DDBJ whole genome shotgun (WGS) entry which is preliminary data.</text>
</comment>
<dbReference type="Proteomes" id="UP000237640">
    <property type="component" value="Unassembled WGS sequence"/>
</dbReference>
<name>A0A2T0M8Q6_9FLAO</name>
<sequence>MSRLEAECCGDFTCFHFDVDIKNQWIWISEKTPQDYIERIKEDFDIEINGSHLFSVA</sequence>
<evidence type="ECO:0000313" key="1">
    <source>
        <dbReference type="EMBL" id="PRX53859.1"/>
    </source>
</evidence>
<reference evidence="1 2" key="1">
    <citation type="submission" date="2018-03" db="EMBL/GenBank/DDBJ databases">
        <title>Genomic Encyclopedia of Archaeal and Bacterial Type Strains, Phase II (KMG-II): from individual species to whole genera.</title>
        <authorList>
            <person name="Goeker M."/>
        </authorList>
    </citation>
    <scope>NUCLEOTIDE SEQUENCE [LARGE SCALE GENOMIC DNA]</scope>
    <source>
        <strain evidence="1 2">DSM 25027</strain>
    </source>
</reference>
<keyword evidence="2" id="KW-1185">Reference proteome</keyword>